<dbReference type="InterPro" id="IPR051396">
    <property type="entry name" value="Bact_Antivir_Def_Nuclease"/>
</dbReference>
<dbReference type="Gene3D" id="3.40.50.300">
    <property type="entry name" value="P-loop containing nucleotide triphosphate hydrolases"/>
    <property type="match status" value="1"/>
</dbReference>
<dbReference type="InterPro" id="IPR003959">
    <property type="entry name" value="ATPase_AAA_core"/>
</dbReference>
<name>A0AAU7Q5C8_9GAMM</name>
<dbReference type="GO" id="GO:0005524">
    <property type="term" value="F:ATP binding"/>
    <property type="evidence" value="ECO:0007669"/>
    <property type="project" value="InterPro"/>
</dbReference>
<accession>A0AAU7Q5C8</accession>
<dbReference type="PANTHER" id="PTHR43581">
    <property type="entry name" value="ATP/GTP PHOSPHATASE"/>
    <property type="match status" value="1"/>
</dbReference>
<dbReference type="AlphaFoldDB" id="A0AAU7Q5C8"/>
<sequence>MALVGDIARRLAIMNPSLENPLLGEGIILVDEIDMHLHPTWQREIINRLTTTFPNCQFILTTHSPLVISDYKDTLVYSIDNGQLMEEPPQYGLDANTVLLDAMDTDIRNREVTVKINDLLDLIQEKKFEKAKILLSELEADLAENNIELIKAKMLLRKQEIKHA</sequence>
<dbReference type="PANTHER" id="PTHR43581:SF2">
    <property type="entry name" value="EXCINUCLEASE ATPASE SUBUNIT"/>
    <property type="match status" value="1"/>
</dbReference>
<proteinExistence type="predicted"/>
<evidence type="ECO:0000259" key="1">
    <source>
        <dbReference type="Pfam" id="PF13304"/>
    </source>
</evidence>
<feature type="domain" description="ATPase AAA-type core" evidence="1">
    <location>
        <begin position="26"/>
        <end position="69"/>
    </location>
</feature>
<dbReference type="EMBL" id="CP157947">
    <property type="protein sequence ID" value="XBS68117.1"/>
    <property type="molecule type" value="Genomic_DNA"/>
</dbReference>
<gene>
    <name evidence="2" type="ORF">ABK905_14775</name>
</gene>
<dbReference type="GO" id="GO:0016887">
    <property type="term" value="F:ATP hydrolysis activity"/>
    <property type="evidence" value="ECO:0007669"/>
    <property type="project" value="InterPro"/>
</dbReference>
<protein>
    <submittedName>
        <fullName evidence="2">AAA family ATPase</fullName>
    </submittedName>
</protein>
<reference evidence="2" key="1">
    <citation type="submission" date="2024-06" db="EMBL/GenBank/DDBJ databases">
        <authorList>
            <person name="Coelho C."/>
            <person name="Bento M."/>
            <person name="Garcia E."/>
            <person name="Camelo A."/>
            <person name="Brandao I."/>
            <person name="Espirito Santo C."/>
            <person name="Trovao J."/>
            <person name="Verissimo A."/>
            <person name="Costa J."/>
            <person name="Tiago I."/>
        </authorList>
    </citation>
    <scope>NUCLEOTIDE SEQUENCE</scope>
    <source>
        <strain evidence="2">KWT182</strain>
    </source>
</reference>
<dbReference type="Pfam" id="PF13304">
    <property type="entry name" value="AAA_21"/>
    <property type="match status" value="1"/>
</dbReference>
<dbReference type="InterPro" id="IPR027417">
    <property type="entry name" value="P-loop_NTPase"/>
</dbReference>
<evidence type="ECO:0000313" key="2">
    <source>
        <dbReference type="EMBL" id="XBS68117.1"/>
    </source>
</evidence>
<organism evidence="2">
    <name type="scientific">Acerihabitans sp. KWT182</name>
    <dbReference type="NCBI Taxonomy" id="3157919"/>
    <lineage>
        <taxon>Bacteria</taxon>
        <taxon>Pseudomonadati</taxon>
        <taxon>Pseudomonadota</taxon>
        <taxon>Gammaproteobacteria</taxon>
        <taxon>Enterobacterales</taxon>
        <taxon>Pectobacteriaceae</taxon>
        <taxon>Acerihabitans</taxon>
    </lineage>
</organism>
<dbReference type="SUPFAM" id="SSF52540">
    <property type="entry name" value="P-loop containing nucleoside triphosphate hydrolases"/>
    <property type="match status" value="1"/>
</dbReference>